<accession>L7TNV0</accession>
<proteinExistence type="predicted"/>
<name>L7TNV0_9CAUD</name>
<keyword evidence="2" id="KW-1185">Reference proteome</keyword>
<evidence type="ECO:0000313" key="2">
    <source>
        <dbReference type="Proteomes" id="UP000011137"/>
    </source>
</evidence>
<protein>
    <submittedName>
        <fullName evidence="1">Uncharacterized protein</fullName>
    </submittedName>
</protein>
<dbReference type="OrthoDB" id="27615at10239"/>
<gene>
    <name evidence="1" type="primary">153</name>
    <name evidence="1" type="ORF">HVTV1_153</name>
</gene>
<dbReference type="GeneID" id="14477394"/>
<dbReference type="Proteomes" id="UP000011137">
    <property type="component" value="Segment"/>
</dbReference>
<sequence length="61" mass="7048">MDLRLNCTRCGSFEEYETGDKSSIVYCEECGKKHSDASVHFVDINRRYERDEAGNLLEDVL</sequence>
<dbReference type="EMBL" id="KC117377">
    <property type="protein sequence ID" value="AGC34522.1"/>
    <property type="molecule type" value="Genomic_DNA"/>
</dbReference>
<organism evidence="1 2">
    <name type="scientific">Haloarcula vallismortis tailed virus 1</name>
    <dbReference type="NCBI Taxonomy" id="1262528"/>
    <lineage>
        <taxon>Viruses</taxon>
        <taxon>Duplodnaviria</taxon>
        <taxon>Heunggongvirae</taxon>
        <taxon>Uroviricota</taxon>
        <taxon>Caudoviricetes</taxon>
        <taxon>Thumleimavirales</taxon>
        <taxon>Druskaviridae</taxon>
        <taxon>Tredecimvirus</taxon>
        <taxon>Tredecimvirus thailandense</taxon>
        <taxon>Tredecimvirus HVTV1</taxon>
    </lineage>
</organism>
<evidence type="ECO:0000313" key="1">
    <source>
        <dbReference type="EMBL" id="AGC34522.1"/>
    </source>
</evidence>
<dbReference type="RefSeq" id="YP_007379058.1">
    <property type="nucleotide sequence ID" value="NC_020158.1"/>
</dbReference>
<reference evidence="1 2" key="1">
    <citation type="journal article" date="2013" name="J. Virol.">
        <title>Insights into head-tailed viruses infecting extremely halophilic archaea.</title>
        <authorList>
            <person name="Pietila M.K."/>
            <person name="Laurinmaki P."/>
            <person name="Russell D.A."/>
            <person name="Ko C.C."/>
            <person name="Jacobs-Sera D."/>
            <person name="Butcher S.J."/>
            <person name="Bamford D.H."/>
            <person name="Hendrix R.W."/>
        </authorList>
    </citation>
    <scope>NUCLEOTIDE SEQUENCE [LARGE SCALE GENOMIC DNA]</scope>
</reference>
<dbReference type="KEGG" id="vg:14477394"/>